<dbReference type="AlphaFoldDB" id="A0A9Q0HWA8"/>
<dbReference type="SUPFAM" id="SSF54768">
    <property type="entry name" value="dsRNA-binding domain-like"/>
    <property type="match status" value="1"/>
</dbReference>
<dbReference type="EMBL" id="JAMQYH010000001">
    <property type="protein sequence ID" value="KAJ1700290.1"/>
    <property type="molecule type" value="Genomic_DNA"/>
</dbReference>
<comment type="caution">
    <text evidence="1">The sequence shown here is derived from an EMBL/GenBank/DDBJ whole genome shotgun (WGS) entry which is preliminary data.</text>
</comment>
<protein>
    <recommendedName>
        <fullName evidence="3">DRBM domain-containing protein</fullName>
    </recommendedName>
</protein>
<dbReference type="Proteomes" id="UP001151287">
    <property type="component" value="Unassembled WGS sequence"/>
</dbReference>
<dbReference type="Pfam" id="PF14709">
    <property type="entry name" value="DND1_DSRM"/>
    <property type="match status" value="1"/>
</dbReference>
<name>A0A9Q0HWA8_9POAL</name>
<accession>A0A9Q0HWA8</accession>
<gene>
    <name evidence="1" type="ORF">LUZ63_000069</name>
</gene>
<organism evidence="1 2">
    <name type="scientific">Rhynchospora breviuscula</name>
    <dbReference type="NCBI Taxonomy" id="2022672"/>
    <lineage>
        <taxon>Eukaryota</taxon>
        <taxon>Viridiplantae</taxon>
        <taxon>Streptophyta</taxon>
        <taxon>Embryophyta</taxon>
        <taxon>Tracheophyta</taxon>
        <taxon>Spermatophyta</taxon>
        <taxon>Magnoliopsida</taxon>
        <taxon>Liliopsida</taxon>
        <taxon>Poales</taxon>
        <taxon>Cyperaceae</taxon>
        <taxon>Cyperoideae</taxon>
        <taxon>Rhynchosporeae</taxon>
        <taxon>Rhynchospora</taxon>
    </lineage>
</organism>
<reference evidence="1" key="1">
    <citation type="journal article" date="2022" name="Cell">
        <title>Repeat-based holocentromeres influence genome architecture and karyotype evolution.</title>
        <authorList>
            <person name="Hofstatter P.G."/>
            <person name="Thangavel G."/>
            <person name="Lux T."/>
            <person name="Neumann P."/>
            <person name="Vondrak T."/>
            <person name="Novak P."/>
            <person name="Zhang M."/>
            <person name="Costa L."/>
            <person name="Castellani M."/>
            <person name="Scott A."/>
            <person name="Toegelov H."/>
            <person name="Fuchs J."/>
            <person name="Mata-Sucre Y."/>
            <person name="Dias Y."/>
            <person name="Vanzela A.L.L."/>
            <person name="Huettel B."/>
            <person name="Almeida C.C.S."/>
            <person name="Simkova H."/>
            <person name="Souza G."/>
            <person name="Pedrosa-Harand A."/>
            <person name="Macas J."/>
            <person name="Mayer K.F.X."/>
            <person name="Houben A."/>
            <person name="Marques A."/>
        </authorList>
    </citation>
    <scope>NUCLEOTIDE SEQUENCE</scope>
    <source>
        <strain evidence="1">RhyBre1mFocal</strain>
    </source>
</reference>
<proteinExistence type="predicted"/>
<evidence type="ECO:0000313" key="1">
    <source>
        <dbReference type="EMBL" id="KAJ1700290.1"/>
    </source>
</evidence>
<dbReference type="Gene3D" id="3.30.160.20">
    <property type="match status" value="1"/>
</dbReference>
<evidence type="ECO:0000313" key="2">
    <source>
        <dbReference type="Proteomes" id="UP001151287"/>
    </source>
</evidence>
<sequence>MDLEETERVRLSLRVGDDAHFDPMEIEFINNNKRKSREGTEDSPAMTKVSTELHVQKVHKMGPTEGACFTENAWENSTDSDKTAKLRLLDICSTNKWSCPVYELCEMGSSQNNMFTYKVTVLIDTYSLTVLEAFSAPNCQREAAEVHAAEGALWFLRHLGYCS</sequence>
<evidence type="ECO:0008006" key="3">
    <source>
        <dbReference type="Google" id="ProtNLM"/>
    </source>
</evidence>
<dbReference type="OrthoDB" id="786951at2759"/>
<keyword evidence="2" id="KW-1185">Reference proteome</keyword>